<evidence type="ECO:0000256" key="6">
    <source>
        <dbReference type="ARBA" id="ARBA00060740"/>
    </source>
</evidence>
<dbReference type="Gene3D" id="1.25.40.200">
    <property type="entry name" value="Ran-GTPase activating protein 1, C-terminal domain"/>
    <property type="match status" value="1"/>
</dbReference>
<dbReference type="GO" id="GO:0005096">
    <property type="term" value="F:GTPase activator activity"/>
    <property type="evidence" value="ECO:0007669"/>
    <property type="project" value="UniProtKB-KW"/>
</dbReference>
<dbReference type="GO" id="GO:0006913">
    <property type="term" value="P:nucleocytoplasmic transport"/>
    <property type="evidence" value="ECO:0007669"/>
    <property type="project" value="TreeGrafter"/>
</dbReference>
<evidence type="ECO:0000256" key="1">
    <source>
        <dbReference type="ARBA" id="ARBA00004123"/>
    </source>
</evidence>
<dbReference type="PANTHER" id="PTHR24113:SF12">
    <property type="entry name" value="RAN GTPASE-ACTIVATING PROTEIN 1"/>
    <property type="match status" value="1"/>
</dbReference>
<keyword evidence="4" id="KW-0677">Repeat</keyword>
<evidence type="ECO:0000313" key="11">
    <source>
        <dbReference type="Proteomes" id="UP001178508"/>
    </source>
</evidence>
<dbReference type="Pfam" id="PF13516">
    <property type="entry name" value="LRR_6"/>
    <property type="match status" value="3"/>
</dbReference>
<dbReference type="Gene3D" id="3.80.10.10">
    <property type="entry name" value="Ribonuclease Inhibitor"/>
    <property type="match status" value="1"/>
</dbReference>
<evidence type="ECO:0000256" key="2">
    <source>
        <dbReference type="ARBA" id="ARBA00022468"/>
    </source>
</evidence>
<dbReference type="GO" id="GO:0007165">
    <property type="term" value="P:signal transduction"/>
    <property type="evidence" value="ECO:0007669"/>
    <property type="project" value="InterPro"/>
</dbReference>
<keyword evidence="2" id="KW-0343">GTPase activation</keyword>
<dbReference type="GO" id="GO:0005634">
    <property type="term" value="C:nucleus"/>
    <property type="evidence" value="ECO:0007669"/>
    <property type="project" value="UniProtKB-SubCell"/>
</dbReference>
<evidence type="ECO:0000256" key="5">
    <source>
        <dbReference type="ARBA" id="ARBA00023242"/>
    </source>
</evidence>
<dbReference type="SUPFAM" id="SSF69099">
    <property type="entry name" value="Ran-GTPase activating protein 1 (RanGAP1), C-terminal domain"/>
    <property type="match status" value="1"/>
</dbReference>
<sequence>MATDIVAQLADSLAKTVVVEGELSYKGQGQKLDDAKSVEEMVKEIQDFEGLQALRLEGNTVGVEAAQAIAKALETKSEFKCCYWSDMFTGRLRSEIPPALNSLGDALILAGAQLTVLDLSDNAFGPDGVRGIEKLLKSSACYTLQELRLNNCGMGVGGGKILAASLTQCHKMSSKDGTPLSLKVFVAGRNRLENDGATALAQAFQLMGSLEEVHMPQNGINHAGVTALATAMQNNTGLRILNLNDNTFTEKGAIAMAQALKHLRSIQVINFGDCLVRPAGAVAIAETVAEGLPILKELNLSFGEITEEAALAVAQAVKDKDQLEKLDLNGNCLGEDGCKVLKDAMEGMNMGDLLGSLSDDEGEPEDDDDDEDEEDDEEEDEEDVEEEELEEEEEEEEEEEAVENGGIKLSTPTSAPRPPDVSSFLSFPSPDKLLNLGSKRAMLIEQQVDVSDASKTAEAFLKIASVYKEDNNDVKSAVLESIDALLKKAFAASSFQGYSFVSSLLVLMGLIKSEDKVKPMRVAPGHLQALEHVVQQEYFPKESVAVLEAFLSRNNKALEPYANARNSLHSTLQRVRSES</sequence>
<dbReference type="AlphaFoldDB" id="A0AAV1GPM4"/>
<protein>
    <recommendedName>
        <fullName evidence="7">Ran GTPase-activating protein 1</fullName>
    </recommendedName>
</protein>
<dbReference type="GO" id="GO:0005829">
    <property type="term" value="C:cytosol"/>
    <property type="evidence" value="ECO:0007669"/>
    <property type="project" value="TreeGrafter"/>
</dbReference>
<dbReference type="PANTHER" id="PTHR24113">
    <property type="entry name" value="RAN GTPASE-ACTIVATING PROTEIN 1"/>
    <property type="match status" value="1"/>
</dbReference>
<dbReference type="InterPro" id="IPR032675">
    <property type="entry name" value="LRR_dom_sf"/>
</dbReference>
<dbReference type="FunFam" id="3.80.10.10:FF:000142">
    <property type="entry name" value="Ran GTPase activating protein 1"/>
    <property type="match status" value="1"/>
</dbReference>
<feature type="region of interest" description="Disordered" evidence="8">
    <location>
        <begin position="350"/>
        <end position="427"/>
    </location>
</feature>
<dbReference type="InterPro" id="IPR027038">
    <property type="entry name" value="RanGap"/>
</dbReference>
<gene>
    <name evidence="10" type="ORF">XNOV1_A008864</name>
</gene>
<dbReference type="CDD" id="cd00116">
    <property type="entry name" value="LRR_RI"/>
    <property type="match status" value="1"/>
</dbReference>
<accession>A0AAV1GPM4</accession>
<proteinExistence type="inferred from homology"/>
<reference evidence="10" key="1">
    <citation type="submission" date="2023-08" db="EMBL/GenBank/DDBJ databases">
        <authorList>
            <person name="Alioto T."/>
            <person name="Alioto T."/>
            <person name="Gomez Garrido J."/>
        </authorList>
    </citation>
    <scope>NUCLEOTIDE SEQUENCE</scope>
</reference>
<evidence type="ECO:0000256" key="3">
    <source>
        <dbReference type="ARBA" id="ARBA00022614"/>
    </source>
</evidence>
<evidence type="ECO:0000259" key="9">
    <source>
        <dbReference type="Pfam" id="PF07834"/>
    </source>
</evidence>
<comment type="similarity">
    <text evidence="6">Belongs to the RNA1 family.</text>
</comment>
<dbReference type="InterPro" id="IPR009109">
    <property type="entry name" value="Ran_GTPase_activating_1_C"/>
</dbReference>
<comment type="subcellular location">
    <subcellularLocation>
        <location evidence="1">Nucleus</location>
    </subcellularLocation>
</comment>
<dbReference type="EMBL" id="OY660879">
    <property type="protein sequence ID" value="CAJ1075846.1"/>
    <property type="molecule type" value="Genomic_DNA"/>
</dbReference>
<keyword evidence="5" id="KW-0539">Nucleus</keyword>
<dbReference type="GO" id="GO:0031267">
    <property type="term" value="F:small GTPase binding"/>
    <property type="evidence" value="ECO:0007669"/>
    <property type="project" value="TreeGrafter"/>
</dbReference>
<dbReference type="Proteomes" id="UP001178508">
    <property type="component" value="Chromosome 16"/>
</dbReference>
<dbReference type="InterPro" id="IPR036720">
    <property type="entry name" value="RanGAP1_C_sf"/>
</dbReference>
<name>A0AAV1GPM4_XYRNO</name>
<dbReference type="Pfam" id="PF07834">
    <property type="entry name" value="RanGAP1_C"/>
    <property type="match status" value="1"/>
</dbReference>
<evidence type="ECO:0000256" key="8">
    <source>
        <dbReference type="SAM" id="MobiDB-lite"/>
    </source>
</evidence>
<dbReference type="InterPro" id="IPR001611">
    <property type="entry name" value="Leu-rich_rpt"/>
</dbReference>
<keyword evidence="11" id="KW-1185">Reference proteome</keyword>
<evidence type="ECO:0000256" key="7">
    <source>
        <dbReference type="ARBA" id="ARBA00074239"/>
    </source>
</evidence>
<dbReference type="SMART" id="SM00368">
    <property type="entry name" value="LRR_RI"/>
    <property type="match status" value="8"/>
</dbReference>
<evidence type="ECO:0000313" key="10">
    <source>
        <dbReference type="EMBL" id="CAJ1075846.1"/>
    </source>
</evidence>
<feature type="domain" description="Ran-GTPase activating protein 1 C-terminal" evidence="9">
    <location>
        <begin position="395"/>
        <end position="573"/>
    </location>
</feature>
<organism evidence="10 11">
    <name type="scientific">Xyrichtys novacula</name>
    <name type="common">Pearly razorfish</name>
    <name type="synonym">Hemipteronotus novacula</name>
    <dbReference type="NCBI Taxonomy" id="13765"/>
    <lineage>
        <taxon>Eukaryota</taxon>
        <taxon>Metazoa</taxon>
        <taxon>Chordata</taxon>
        <taxon>Craniata</taxon>
        <taxon>Vertebrata</taxon>
        <taxon>Euteleostomi</taxon>
        <taxon>Actinopterygii</taxon>
        <taxon>Neopterygii</taxon>
        <taxon>Teleostei</taxon>
        <taxon>Neoteleostei</taxon>
        <taxon>Acanthomorphata</taxon>
        <taxon>Eupercaria</taxon>
        <taxon>Labriformes</taxon>
        <taxon>Labridae</taxon>
        <taxon>Xyrichtys</taxon>
    </lineage>
</organism>
<dbReference type="GO" id="GO:0048471">
    <property type="term" value="C:perinuclear region of cytoplasm"/>
    <property type="evidence" value="ECO:0007669"/>
    <property type="project" value="TreeGrafter"/>
</dbReference>
<dbReference type="SUPFAM" id="SSF52047">
    <property type="entry name" value="RNI-like"/>
    <property type="match status" value="1"/>
</dbReference>
<feature type="compositionally biased region" description="Acidic residues" evidence="8">
    <location>
        <begin position="358"/>
        <end position="402"/>
    </location>
</feature>
<evidence type="ECO:0000256" key="4">
    <source>
        <dbReference type="ARBA" id="ARBA00022737"/>
    </source>
</evidence>
<keyword evidence="3" id="KW-0433">Leucine-rich repeat</keyword>